<dbReference type="Gene3D" id="2.60.40.1090">
    <property type="entry name" value="Fimbrial-type adhesion domain"/>
    <property type="match status" value="1"/>
</dbReference>
<dbReference type="InterPro" id="IPR008966">
    <property type="entry name" value="Adhesion_dom_sf"/>
</dbReference>
<feature type="signal peptide" evidence="1">
    <location>
        <begin position="1"/>
        <end position="20"/>
    </location>
</feature>
<dbReference type="Proteomes" id="UP000195540">
    <property type="component" value="Chromosome"/>
</dbReference>
<evidence type="ECO:0000313" key="4">
    <source>
        <dbReference type="Proteomes" id="UP000195540"/>
    </source>
</evidence>
<reference evidence="3" key="2">
    <citation type="submission" date="2023-06" db="EMBL/GenBank/DDBJ databases">
        <authorList>
            <consortium name="Clinical and Environmental Microbiology Branch: Whole genome sequencing antimicrobial resistance pathogens in the healthcare setting"/>
        </authorList>
    </citation>
    <scope>NUCLEOTIDE SEQUENCE</scope>
    <source>
        <strain evidence="3">Microbial</strain>
    </source>
</reference>
<dbReference type="Proteomes" id="UP001171165">
    <property type="component" value="Unassembled WGS sequence"/>
</dbReference>
<dbReference type="InterPro" id="IPR036937">
    <property type="entry name" value="Adhesion_dom_fimbrial_sf"/>
</dbReference>
<protein>
    <submittedName>
        <fullName evidence="2 3">Fimbrial protein</fullName>
    </submittedName>
</protein>
<dbReference type="AlphaFoldDB" id="A0AAJ4V0U4"/>
<sequence length="228" mass="24590">MKKLLFSLATLIVMSTPALATPPGANLKINGDITPPTCTVNAGDNDIIIDYGVISPSFIPAEENYALGAKSANIKISCDASNYLTLKVSDTYKTSSTDSAKISVFGLVNAKNTEQEIGGYIIDVIDIKVDNKRAYLGRVADKIWTGSSATIFKDTLTALTSEPQAQVDKNNLKLIAGKVFNAKIQIGAYNESRYAYILSRKKLAQNNIDLTDGIDYIGEAVFTFNFGV</sequence>
<dbReference type="InterPro" id="IPR010546">
    <property type="entry name" value="DUF1120"/>
</dbReference>
<name>A0AAJ4V0U4_PROMI</name>
<dbReference type="GO" id="GO:0009289">
    <property type="term" value="C:pilus"/>
    <property type="evidence" value="ECO:0007669"/>
    <property type="project" value="InterPro"/>
</dbReference>
<feature type="chain" id="PRO_5044168452" evidence="1">
    <location>
        <begin position="21"/>
        <end position="228"/>
    </location>
</feature>
<evidence type="ECO:0000313" key="2">
    <source>
        <dbReference type="EMBL" id="ARX34137.1"/>
    </source>
</evidence>
<dbReference type="Pfam" id="PF06551">
    <property type="entry name" value="DUF1120"/>
    <property type="match status" value="1"/>
</dbReference>
<accession>A0AAJ4V0U4</accession>
<gene>
    <name evidence="2" type="ORF">AM402_08210</name>
    <name evidence="3" type="ORF">PW210_000803</name>
</gene>
<dbReference type="EMBL" id="ABKSPD020000002">
    <property type="protein sequence ID" value="EKW9775020.1"/>
    <property type="molecule type" value="Genomic_DNA"/>
</dbReference>
<keyword evidence="1" id="KW-0732">Signal</keyword>
<evidence type="ECO:0000313" key="3">
    <source>
        <dbReference type="EMBL" id="EKW9775020.1"/>
    </source>
</evidence>
<dbReference type="KEGG" id="pvl:AOB99_11665"/>
<dbReference type="SUPFAM" id="SSF49401">
    <property type="entry name" value="Bacterial adhesins"/>
    <property type="match status" value="1"/>
</dbReference>
<dbReference type="RefSeq" id="WP_004250420.1">
    <property type="nucleotide sequence ID" value="NZ_ABFCQN020000080.1"/>
</dbReference>
<reference evidence="2 4" key="1">
    <citation type="submission" date="2017-05" db="EMBL/GenBank/DDBJ databases">
        <title>Whole genome sequencing of Proteus mirabilis AR_0155.</title>
        <authorList>
            <person name="Conlan S."/>
            <person name="Thomas P.J."/>
            <person name="Mullikin J."/>
            <person name="Frank K.M."/>
            <person name="Segre J.A."/>
        </authorList>
    </citation>
    <scope>NUCLEOTIDE SEQUENCE [LARGE SCALE GENOMIC DNA]</scope>
    <source>
        <strain evidence="2 4">AR_0155</strain>
    </source>
</reference>
<evidence type="ECO:0000313" key="5">
    <source>
        <dbReference type="Proteomes" id="UP001171165"/>
    </source>
</evidence>
<organism evidence="3 5">
    <name type="scientific">Proteus mirabilis</name>
    <dbReference type="NCBI Taxonomy" id="584"/>
    <lineage>
        <taxon>Bacteria</taxon>
        <taxon>Pseudomonadati</taxon>
        <taxon>Pseudomonadota</taxon>
        <taxon>Gammaproteobacteria</taxon>
        <taxon>Enterobacterales</taxon>
        <taxon>Morganellaceae</taxon>
        <taxon>Proteus</taxon>
    </lineage>
</organism>
<dbReference type="EMBL" id="CP021694">
    <property type="protein sequence ID" value="ARX34137.1"/>
    <property type="molecule type" value="Genomic_DNA"/>
</dbReference>
<evidence type="ECO:0000256" key="1">
    <source>
        <dbReference type="SAM" id="SignalP"/>
    </source>
</evidence>
<proteinExistence type="predicted"/>
<dbReference type="GeneID" id="6800256"/>
<dbReference type="GO" id="GO:0007155">
    <property type="term" value="P:cell adhesion"/>
    <property type="evidence" value="ECO:0007669"/>
    <property type="project" value="InterPro"/>
</dbReference>